<dbReference type="FunCoup" id="A0A409Y8T6">
    <property type="interactions" value="18"/>
</dbReference>
<dbReference type="OrthoDB" id="2152029at2759"/>
<dbReference type="EMBL" id="NHTK01001362">
    <property type="protein sequence ID" value="PPQ99344.1"/>
    <property type="molecule type" value="Genomic_DNA"/>
</dbReference>
<dbReference type="Pfam" id="PF07859">
    <property type="entry name" value="Abhydrolase_3"/>
    <property type="match status" value="1"/>
</dbReference>
<dbReference type="InterPro" id="IPR050300">
    <property type="entry name" value="GDXG_lipolytic_enzyme"/>
</dbReference>
<keyword evidence="4" id="KW-1185">Reference proteome</keyword>
<dbReference type="PANTHER" id="PTHR48081:SF31">
    <property type="entry name" value="STERYL ACETYL HYDROLASE MUG81-RELATED"/>
    <property type="match status" value="1"/>
</dbReference>
<evidence type="ECO:0000313" key="4">
    <source>
        <dbReference type="Proteomes" id="UP000284842"/>
    </source>
</evidence>
<dbReference type="GO" id="GO:0016787">
    <property type="term" value="F:hydrolase activity"/>
    <property type="evidence" value="ECO:0007669"/>
    <property type="project" value="UniProtKB-KW"/>
</dbReference>
<protein>
    <recommendedName>
        <fullName evidence="2">Alpha/beta hydrolase fold-3 domain-containing protein</fullName>
    </recommendedName>
</protein>
<evidence type="ECO:0000259" key="2">
    <source>
        <dbReference type="Pfam" id="PF07859"/>
    </source>
</evidence>
<evidence type="ECO:0000256" key="1">
    <source>
        <dbReference type="ARBA" id="ARBA00022801"/>
    </source>
</evidence>
<dbReference type="InterPro" id="IPR029058">
    <property type="entry name" value="AB_hydrolase_fold"/>
</dbReference>
<dbReference type="AlphaFoldDB" id="A0A409Y8T6"/>
<organism evidence="3 4">
    <name type="scientific">Panaeolus cyanescens</name>
    <dbReference type="NCBI Taxonomy" id="181874"/>
    <lineage>
        <taxon>Eukaryota</taxon>
        <taxon>Fungi</taxon>
        <taxon>Dikarya</taxon>
        <taxon>Basidiomycota</taxon>
        <taxon>Agaricomycotina</taxon>
        <taxon>Agaricomycetes</taxon>
        <taxon>Agaricomycetidae</taxon>
        <taxon>Agaricales</taxon>
        <taxon>Agaricineae</taxon>
        <taxon>Galeropsidaceae</taxon>
        <taxon>Panaeolus</taxon>
    </lineage>
</organism>
<dbReference type="Proteomes" id="UP000284842">
    <property type="component" value="Unassembled WGS sequence"/>
</dbReference>
<sequence>MLKKTGIKYGDVTWLESVHLALTLGIRLPLVILWKLFVNLHKIVDPYKFVRTVSLSVGRDLLGTLNGAQVQKFLPTSVGFYKLWAKLRGVEVRIEELVDETVLLWIGPKRTDKVILYAHGGAYIVPLLLQSLDFAQYLQSALKTKGHDVGIAILAYSLVPTVGLEGQLAQTTRAVEHILASGVKPENLHLMGDSAGAQLMLAFLSHLLHPLDNIRRLPLASPFGSMYMMSPWSAFSMESPSMQENADKDLLSVRSMPDWIKTVSAQFTSQPAVNPFTSPAKAPEGWFNGLDALVRRVLVTGGSDEIFRDDINTLAAKLEKEKGKIQMTFVMQPGGVHIDPEVDFLCMVGPKRNTLTPVIVQWFAEGLSGFS</sequence>
<proteinExistence type="predicted"/>
<reference evidence="3 4" key="1">
    <citation type="journal article" date="2018" name="Evol. Lett.">
        <title>Horizontal gene cluster transfer increased hallucinogenic mushroom diversity.</title>
        <authorList>
            <person name="Reynolds H.T."/>
            <person name="Vijayakumar V."/>
            <person name="Gluck-Thaler E."/>
            <person name="Korotkin H.B."/>
            <person name="Matheny P.B."/>
            <person name="Slot J.C."/>
        </authorList>
    </citation>
    <scope>NUCLEOTIDE SEQUENCE [LARGE SCALE GENOMIC DNA]</scope>
    <source>
        <strain evidence="3 4">2629</strain>
    </source>
</reference>
<name>A0A409Y8T6_9AGAR</name>
<dbReference type="InterPro" id="IPR013094">
    <property type="entry name" value="AB_hydrolase_3"/>
</dbReference>
<dbReference type="STRING" id="181874.A0A409Y8T6"/>
<gene>
    <name evidence="3" type="ORF">CVT24_009158</name>
</gene>
<evidence type="ECO:0000313" key="3">
    <source>
        <dbReference type="EMBL" id="PPQ99344.1"/>
    </source>
</evidence>
<comment type="caution">
    <text evidence="3">The sequence shown here is derived from an EMBL/GenBank/DDBJ whole genome shotgun (WGS) entry which is preliminary data.</text>
</comment>
<accession>A0A409Y8T6</accession>
<keyword evidence="1" id="KW-0378">Hydrolase</keyword>
<dbReference type="PANTHER" id="PTHR48081">
    <property type="entry name" value="AB HYDROLASE SUPERFAMILY PROTEIN C4A8.06C"/>
    <property type="match status" value="1"/>
</dbReference>
<feature type="domain" description="Alpha/beta hydrolase fold-3" evidence="2">
    <location>
        <begin position="115"/>
        <end position="337"/>
    </location>
</feature>
<dbReference type="Gene3D" id="3.40.50.1820">
    <property type="entry name" value="alpha/beta hydrolase"/>
    <property type="match status" value="1"/>
</dbReference>
<dbReference type="SUPFAM" id="SSF53474">
    <property type="entry name" value="alpha/beta-Hydrolases"/>
    <property type="match status" value="1"/>
</dbReference>
<dbReference type="InParanoid" id="A0A409Y8T6"/>